<dbReference type="EMBL" id="JBHSRF010000031">
    <property type="protein sequence ID" value="MFC6083646.1"/>
    <property type="molecule type" value="Genomic_DNA"/>
</dbReference>
<reference evidence="14" key="1">
    <citation type="journal article" date="2019" name="Int. J. Syst. Evol. Microbiol.">
        <title>The Global Catalogue of Microorganisms (GCM) 10K type strain sequencing project: providing services to taxonomists for standard genome sequencing and annotation.</title>
        <authorList>
            <consortium name="The Broad Institute Genomics Platform"/>
            <consortium name="The Broad Institute Genome Sequencing Center for Infectious Disease"/>
            <person name="Wu L."/>
            <person name="Ma J."/>
        </authorList>
    </citation>
    <scope>NUCLEOTIDE SEQUENCE [LARGE SCALE GENOMIC DNA]</scope>
    <source>
        <strain evidence="14">JCM 30346</strain>
    </source>
</reference>
<evidence type="ECO:0000256" key="6">
    <source>
        <dbReference type="ARBA" id="ARBA00011738"/>
    </source>
</evidence>
<evidence type="ECO:0000256" key="9">
    <source>
        <dbReference type="ARBA" id="ARBA00022837"/>
    </source>
</evidence>
<dbReference type="GO" id="GO:0004802">
    <property type="term" value="F:transketolase activity"/>
    <property type="evidence" value="ECO:0007669"/>
    <property type="project" value="UniProtKB-EC"/>
</dbReference>
<dbReference type="SMART" id="SM00861">
    <property type="entry name" value="Transket_pyr"/>
    <property type="match status" value="1"/>
</dbReference>
<dbReference type="CDD" id="cd02012">
    <property type="entry name" value="TPP_TK"/>
    <property type="match status" value="1"/>
</dbReference>
<dbReference type="InterPro" id="IPR005474">
    <property type="entry name" value="Transketolase_N"/>
</dbReference>
<evidence type="ECO:0000313" key="13">
    <source>
        <dbReference type="EMBL" id="MFC6083646.1"/>
    </source>
</evidence>
<dbReference type="EC" id="2.2.1.1" evidence="13"/>
<dbReference type="PANTHER" id="PTHR43195:SF1">
    <property type="entry name" value="FI06132P-RELATED"/>
    <property type="match status" value="1"/>
</dbReference>
<comment type="cofactor">
    <cofactor evidence="1">
        <name>Ca(2+)</name>
        <dbReference type="ChEBI" id="CHEBI:29108"/>
    </cofactor>
</comment>
<organism evidence="13 14">
    <name type="scientific">Sphaerisporangium aureirubrum</name>
    <dbReference type="NCBI Taxonomy" id="1544736"/>
    <lineage>
        <taxon>Bacteria</taxon>
        <taxon>Bacillati</taxon>
        <taxon>Actinomycetota</taxon>
        <taxon>Actinomycetes</taxon>
        <taxon>Streptosporangiales</taxon>
        <taxon>Streptosporangiaceae</taxon>
        <taxon>Sphaerisporangium</taxon>
    </lineage>
</organism>
<dbReference type="InterPro" id="IPR029061">
    <property type="entry name" value="THDP-binding"/>
</dbReference>
<evidence type="ECO:0000313" key="14">
    <source>
        <dbReference type="Proteomes" id="UP001596137"/>
    </source>
</evidence>
<evidence type="ECO:0000256" key="1">
    <source>
        <dbReference type="ARBA" id="ARBA00001913"/>
    </source>
</evidence>
<comment type="cofactor">
    <cofactor evidence="4">
        <name>thiamine diphosphate</name>
        <dbReference type="ChEBI" id="CHEBI:58937"/>
    </cofactor>
</comment>
<dbReference type="Gene3D" id="3.40.50.970">
    <property type="match status" value="2"/>
</dbReference>
<dbReference type="InterPro" id="IPR005475">
    <property type="entry name" value="Transketolase-like_Pyr-bd"/>
</dbReference>
<evidence type="ECO:0000256" key="3">
    <source>
        <dbReference type="ARBA" id="ARBA00001946"/>
    </source>
</evidence>
<dbReference type="RefSeq" id="WP_380755854.1">
    <property type="nucleotide sequence ID" value="NZ_JBHSRF010000031.1"/>
</dbReference>
<keyword evidence="9" id="KW-0106">Calcium</keyword>
<keyword evidence="14" id="KW-1185">Reference proteome</keyword>
<evidence type="ECO:0000256" key="2">
    <source>
        <dbReference type="ARBA" id="ARBA00001936"/>
    </source>
</evidence>
<comment type="caution">
    <text evidence="13">The sequence shown here is derived from an EMBL/GenBank/DDBJ whole genome shotgun (WGS) entry which is preliminary data.</text>
</comment>
<evidence type="ECO:0000256" key="4">
    <source>
        <dbReference type="ARBA" id="ARBA00001964"/>
    </source>
</evidence>
<evidence type="ECO:0000256" key="7">
    <source>
        <dbReference type="ARBA" id="ARBA00022679"/>
    </source>
</evidence>
<dbReference type="Pfam" id="PF02779">
    <property type="entry name" value="Transket_pyr"/>
    <property type="match status" value="1"/>
</dbReference>
<gene>
    <name evidence="13" type="ORF">ACFP1K_20930</name>
</gene>
<evidence type="ECO:0000256" key="10">
    <source>
        <dbReference type="ARBA" id="ARBA00022842"/>
    </source>
</evidence>
<dbReference type="CDD" id="cd07033">
    <property type="entry name" value="TPP_PYR_DXS_TK_like"/>
    <property type="match status" value="1"/>
</dbReference>
<keyword evidence="11" id="KW-0786">Thiamine pyrophosphate</keyword>
<keyword evidence="7 13" id="KW-0808">Transferase</keyword>
<comment type="cofactor">
    <cofactor evidence="2">
        <name>Mn(2+)</name>
        <dbReference type="ChEBI" id="CHEBI:29035"/>
    </cofactor>
</comment>
<comment type="similarity">
    <text evidence="5">Belongs to the transketolase family.</text>
</comment>
<comment type="subunit">
    <text evidence="6">Homodimer.</text>
</comment>
<accession>A0ABW1NKR8</accession>
<dbReference type="InterPro" id="IPR009014">
    <property type="entry name" value="Transketo_C/PFOR_II"/>
</dbReference>
<evidence type="ECO:0000256" key="11">
    <source>
        <dbReference type="ARBA" id="ARBA00023052"/>
    </source>
</evidence>
<sequence>MGGTDFRRELGRQLRVDSVRASTAAGSGHPTSSMSSADLMAVLLDGHLTLDYQDPGNPGNDHLIFSKGHASPLYYAVLKAAGSITDEELLTFRTFGSRLEGHPTPLIPPTDVATGSLGQGLPVGVGIALAGKRLDRLPYRVWVLCGDSEMAEGSIWEAFSHAAWDRLDNLTAIIDVNRLGQTRETMLGWDLDAYAARARAFGWHPIIVDGHDVDAIDAAYTEAEATTGKPSVVIARTIKGQGVKAVEDQPGKHGQPIADAAAAIAELGGERHLTVDVAAPAHDGKAHHFDVPGGRMPTWRLGEQVATRLAYGRSLAALGSIRGDVVALDGEVSNSTHAELFAQAHPERYFEMFIAEQQLVAAAVGLQARGWVAFASTFGAFFSRAYDFVRMAAVSRADLRLCGSHAGVSIGEDGPSQMALEDMAAMRAVHGSTVLHPSDANQTARLVAEMADRPGVTYLRTLRGKTEVRTPPDEEVHIGGSRVLRSGDHDDITLVACGATVQEAMEAALALAADGVEARVIDCYSVKPIDAATLSEAAHQTRALITVEDHWPEGGLGDAVLEALAEHPAGTPVHKLAVRDMPTSGTPAELVHAARIDAAAIIEAAGAFRA</sequence>
<dbReference type="Proteomes" id="UP001596137">
    <property type="component" value="Unassembled WGS sequence"/>
</dbReference>
<dbReference type="SUPFAM" id="SSF52922">
    <property type="entry name" value="TK C-terminal domain-like"/>
    <property type="match status" value="1"/>
</dbReference>
<name>A0ABW1NKR8_9ACTN</name>
<dbReference type="InterPro" id="IPR051424">
    <property type="entry name" value="Transketolase-like"/>
</dbReference>
<evidence type="ECO:0000256" key="5">
    <source>
        <dbReference type="ARBA" id="ARBA00007131"/>
    </source>
</evidence>
<comment type="cofactor">
    <cofactor evidence="3">
        <name>Mg(2+)</name>
        <dbReference type="ChEBI" id="CHEBI:18420"/>
    </cofactor>
</comment>
<keyword evidence="8" id="KW-0479">Metal-binding</keyword>
<feature type="domain" description="Transketolase-like pyrimidine-binding" evidence="12">
    <location>
        <begin position="305"/>
        <end position="468"/>
    </location>
</feature>
<dbReference type="NCBIfam" id="NF004559">
    <property type="entry name" value="PRK05899.2-5"/>
    <property type="match status" value="1"/>
</dbReference>
<dbReference type="SUPFAM" id="SSF52518">
    <property type="entry name" value="Thiamin diphosphate-binding fold (THDP-binding)"/>
    <property type="match status" value="2"/>
</dbReference>
<evidence type="ECO:0000259" key="12">
    <source>
        <dbReference type="SMART" id="SM00861"/>
    </source>
</evidence>
<dbReference type="Gene3D" id="3.40.50.920">
    <property type="match status" value="1"/>
</dbReference>
<dbReference type="Pfam" id="PF02780">
    <property type="entry name" value="Transketolase_C"/>
    <property type="match status" value="1"/>
</dbReference>
<dbReference type="Pfam" id="PF00456">
    <property type="entry name" value="Transketolase_N"/>
    <property type="match status" value="1"/>
</dbReference>
<dbReference type="InterPro" id="IPR020826">
    <property type="entry name" value="Transketolase_BS"/>
</dbReference>
<keyword evidence="10" id="KW-0460">Magnesium</keyword>
<dbReference type="InterPro" id="IPR033248">
    <property type="entry name" value="Transketolase_C"/>
</dbReference>
<proteinExistence type="inferred from homology"/>
<evidence type="ECO:0000256" key="8">
    <source>
        <dbReference type="ARBA" id="ARBA00022723"/>
    </source>
</evidence>
<dbReference type="PANTHER" id="PTHR43195">
    <property type="entry name" value="TRANSKETOLASE"/>
    <property type="match status" value="1"/>
</dbReference>
<protein>
    <submittedName>
        <fullName evidence="13">Transketolase</fullName>
        <ecNumber evidence="13">2.2.1.1</ecNumber>
    </submittedName>
</protein>
<dbReference type="PROSITE" id="PS00802">
    <property type="entry name" value="TRANSKETOLASE_2"/>
    <property type="match status" value="1"/>
</dbReference>